<accession>A0A5B7HYI2</accession>
<gene>
    <name evidence="1" type="ORF">E2C01_070875</name>
</gene>
<dbReference type="AlphaFoldDB" id="A0A5B7HYI2"/>
<protein>
    <submittedName>
        <fullName evidence="1">Uncharacterized protein</fullName>
    </submittedName>
</protein>
<name>A0A5B7HYI2_PORTR</name>
<dbReference type="Proteomes" id="UP000324222">
    <property type="component" value="Unassembled WGS sequence"/>
</dbReference>
<reference evidence="1 2" key="1">
    <citation type="submission" date="2019-05" db="EMBL/GenBank/DDBJ databases">
        <title>Another draft genome of Portunus trituberculatus and its Hox gene families provides insights of decapod evolution.</title>
        <authorList>
            <person name="Jeong J.-H."/>
            <person name="Song I."/>
            <person name="Kim S."/>
            <person name="Choi T."/>
            <person name="Kim D."/>
            <person name="Ryu S."/>
            <person name="Kim W."/>
        </authorList>
    </citation>
    <scope>NUCLEOTIDE SEQUENCE [LARGE SCALE GENOMIC DNA]</scope>
    <source>
        <tissue evidence="1">Muscle</tissue>
    </source>
</reference>
<evidence type="ECO:0000313" key="1">
    <source>
        <dbReference type="EMBL" id="MPC76462.1"/>
    </source>
</evidence>
<proteinExistence type="predicted"/>
<sequence length="22" mass="2431">MHDDSKRGSVCTRVLVRGGLDE</sequence>
<evidence type="ECO:0000313" key="2">
    <source>
        <dbReference type="Proteomes" id="UP000324222"/>
    </source>
</evidence>
<organism evidence="1 2">
    <name type="scientific">Portunus trituberculatus</name>
    <name type="common">Swimming crab</name>
    <name type="synonym">Neptunus trituberculatus</name>
    <dbReference type="NCBI Taxonomy" id="210409"/>
    <lineage>
        <taxon>Eukaryota</taxon>
        <taxon>Metazoa</taxon>
        <taxon>Ecdysozoa</taxon>
        <taxon>Arthropoda</taxon>
        <taxon>Crustacea</taxon>
        <taxon>Multicrustacea</taxon>
        <taxon>Malacostraca</taxon>
        <taxon>Eumalacostraca</taxon>
        <taxon>Eucarida</taxon>
        <taxon>Decapoda</taxon>
        <taxon>Pleocyemata</taxon>
        <taxon>Brachyura</taxon>
        <taxon>Eubrachyura</taxon>
        <taxon>Portunoidea</taxon>
        <taxon>Portunidae</taxon>
        <taxon>Portuninae</taxon>
        <taxon>Portunus</taxon>
    </lineage>
</organism>
<keyword evidence="2" id="KW-1185">Reference proteome</keyword>
<comment type="caution">
    <text evidence="1">The sequence shown here is derived from an EMBL/GenBank/DDBJ whole genome shotgun (WGS) entry which is preliminary data.</text>
</comment>
<dbReference type="EMBL" id="VSRR010043426">
    <property type="protein sequence ID" value="MPC76462.1"/>
    <property type="molecule type" value="Genomic_DNA"/>
</dbReference>